<dbReference type="PROSITE" id="PS50878">
    <property type="entry name" value="RT_POL"/>
    <property type="match status" value="1"/>
</dbReference>
<evidence type="ECO:0000313" key="4">
    <source>
        <dbReference type="EMBL" id="KHJ34148.1"/>
    </source>
</evidence>
<evidence type="ECO:0000256" key="1">
    <source>
        <dbReference type="SAM" id="MobiDB-lite"/>
    </source>
</evidence>
<evidence type="ECO:0008006" key="6">
    <source>
        <dbReference type="Google" id="ProtNLM"/>
    </source>
</evidence>
<dbReference type="SUPFAM" id="SSF53098">
    <property type="entry name" value="Ribonuclease H-like"/>
    <property type="match status" value="1"/>
</dbReference>
<dbReference type="OMA" id="ACSHIMA"/>
<dbReference type="InterPro" id="IPR002156">
    <property type="entry name" value="RNaseH_domain"/>
</dbReference>
<dbReference type="AlphaFoldDB" id="A0A0B1P7A6"/>
<evidence type="ECO:0000259" key="3">
    <source>
        <dbReference type="PROSITE" id="PS50879"/>
    </source>
</evidence>
<feature type="region of interest" description="Disordered" evidence="1">
    <location>
        <begin position="1"/>
        <end position="50"/>
    </location>
</feature>
<protein>
    <recommendedName>
        <fullName evidence="6">Reverse transcriptase domain-containing protein</fullName>
    </recommendedName>
</protein>
<proteinExistence type="predicted"/>
<dbReference type="HOGENOM" id="CLU_352403_0_0_1"/>
<feature type="compositionally biased region" description="Polar residues" evidence="1">
    <location>
        <begin position="7"/>
        <end position="16"/>
    </location>
</feature>
<comment type="caution">
    <text evidence="4">The sequence shown here is derived from an EMBL/GenBank/DDBJ whole genome shotgun (WGS) entry which is preliminary data.</text>
</comment>
<reference evidence="4 5" key="1">
    <citation type="journal article" date="2014" name="BMC Genomics">
        <title>Adaptive genomic structural variation in the grape powdery mildew pathogen, Erysiphe necator.</title>
        <authorList>
            <person name="Jones L."/>
            <person name="Riaz S."/>
            <person name="Morales-Cruz A."/>
            <person name="Amrine K.C."/>
            <person name="McGuire B."/>
            <person name="Gubler W.D."/>
            <person name="Walker M.A."/>
            <person name="Cantu D."/>
        </authorList>
    </citation>
    <scope>NUCLEOTIDE SEQUENCE [LARGE SCALE GENOMIC DNA]</scope>
    <source>
        <strain evidence="5">c</strain>
    </source>
</reference>
<organism evidence="4 5">
    <name type="scientific">Uncinula necator</name>
    <name type="common">Grape powdery mildew</name>
    <dbReference type="NCBI Taxonomy" id="52586"/>
    <lineage>
        <taxon>Eukaryota</taxon>
        <taxon>Fungi</taxon>
        <taxon>Dikarya</taxon>
        <taxon>Ascomycota</taxon>
        <taxon>Pezizomycotina</taxon>
        <taxon>Leotiomycetes</taxon>
        <taxon>Erysiphales</taxon>
        <taxon>Erysiphaceae</taxon>
        <taxon>Erysiphe</taxon>
    </lineage>
</organism>
<dbReference type="STRING" id="52586.A0A0B1P7A6"/>
<dbReference type="EMBL" id="JNVN01001025">
    <property type="protein sequence ID" value="KHJ34148.1"/>
    <property type="molecule type" value="Genomic_DNA"/>
</dbReference>
<gene>
    <name evidence="4" type="ORF">EV44_g3821</name>
</gene>
<evidence type="ECO:0000259" key="2">
    <source>
        <dbReference type="PROSITE" id="PS50878"/>
    </source>
</evidence>
<keyword evidence="5" id="KW-1185">Reference proteome</keyword>
<accession>A0A0B1P7A6</accession>
<dbReference type="CDD" id="cd09276">
    <property type="entry name" value="Rnase_HI_RT_non_LTR"/>
    <property type="match status" value="1"/>
</dbReference>
<dbReference type="PANTHER" id="PTHR33481">
    <property type="entry name" value="REVERSE TRANSCRIPTASE"/>
    <property type="match status" value="1"/>
</dbReference>
<dbReference type="PROSITE" id="PS50879">
    <property type="entry name" value="RNASE_H_1"/>
    <property type="match status" value="1"/>
</dbReference>
<evidence type="ECO:0000313" key="5">
    <source>
        <dbReference type="Proteomes" id="UP000030854"/>
    </source>
</evidence>
<dbReference type="GO" id="GO:0004523">
    <property type="term" value="F:RNA-DNA hybrid ribonuclease activity"/>
    <property type="evidence" value="ECO:0007669"/>
    <property type="project" value="InterPro"/>
</dbReference>
<dbReference type="InterPro" id="IPR012337">
    <property type="entry name" value="RNaseH-like_sf"/>
</dbReference>
<feature type="compositionally biased region" description="Polar residues" evidence="1">
    <location>
        <begin position="34"/>
        <end position="49"/>
    </location>
</feature>
<feature type="domain" description="Reverse transcriptase" evidence="2">
    <location>
        <begin position="339"/>
        <end position="663"/>
    </location>
</feature>
<dbReference type="InterPro" id="IPR036397">
    <property type="entry name" value="RNaseH_sf"/>
</dbReference>
<dbReference type="Pfam" id="PF00078">
    <property type="entry name" value="RVT_1"/>
    <property type="match status" value="1"/>
</dbReference>
<dbReference type="InterPro" id="IPR000477">
    <property type="entry name" value="RT_dom"/>
</dbReference>
<dbReference type="Proteomes" id="UP000030854">
    <property type="component" value="Unassembled WGS sequence"/>
</dbReference>
<name>A0A0B1P7A6_UNCNE</name>
<feature type="compositionally biased region" description="Basic and acidic residues" evidence="1">
    <location>
        <begin position="24"/>
        <end position="33"/>
    </location>
</feature>
<dbReference type="Gene3D" id="3.30.420.10">
    <property type="entry name" value="Ribonuclease H-like superfamily/Ribonuclease H"/>
    <property type="match status" value="1"/>
</dbReference>
<sequence length="798" mass="90177">MEYVLQETATQSTAATNYDDEFPCLEKKEDQSDNQKISKNTKSTQNEGSKFQLMEKKKNYPGVGAEFMALLVVGASRVMLGQRVYYKMDNGPKSNSNNSMNSWASKAAGTAIGKSFSLKKQVLKGNPPRGQNKEYHRINISLDLNHEARKSDPFQLRHTIQNLVPDKTLVSDIWKVPSGVAILAPTHAKAATLMQYKKDIENRFGNAVAERQEAWTIFVVGPIPKKIRGLEGLLDPMDDKSRGNIALETQEEVESEVMEIIKNIQTALTGACPRSRPRNLGTAWWNEECKRLCQAYHTARRTGPAVCEKREFRSAVCLAKISHWNSVITEAGTIQDMYRLVKWHKSSSNYQSPSFRCEDGEENRTLPNSYRPISLLSSLGKGLECLIARRLSYWALKLKILSYDQCSALRHRSAVDLTTALHCDLRKAWEAKKNAGMITVDVKGTFDSVSCERLLYRLKNQGWPISLIEWVDSFFSNRTARICLDRVITDPLPIMNGLPQGSTVSPILFLLYVEVQLDRTIAWGVENGIKFDNKKTDLQFFHRKRQYFALNHICRAILPVYKTTPVPIILRESGWGPVIAILKRIHDRLVIRTAAADPRHPLRQRWNSDLFSWIRRGRKVEFSLDVSEPPWSVMDQDKKLREIVTLGRKEGFKSVEKWMQSRTPLDLTVYSDGSSDKVGKAGAGYCIYRGTQEIVHNWIPLGNTVEVYDAEIIGAVEGLRAACSHIMARFATNVAVCLDNEEAVLRLHTGSLTPSSSREIAEFQELCETCCRRNRATVAQEGSVQVGWVPGYQVIKGN</sequence>
<dbReference type="GO" id="GO:0003676">
    <property type="term" value="F:nucleic acid binding"/>
    <property type="evidence" value="ECO:0007669"/>
    <property type="project" value="InterPro"/>
</dbReference>
<dbReference type="PANTHER" id="PTHR33481:SF1">
    <property type="entry name" value="ENDONUCLEASE_EXONUCLEASE_PHOSPHATASE DOMAIN-CONTAINING PROTEIN-RELATED"/>
    <property type="match status" value="1"/>
</dbReference>
<feature type="domain" description="RNase H type-1" evidence="3">
    <location>
        <begin position="663"/>
        <end position="798"/>
    </location>
</feature>